<protein>
    <recommendedName>
        <fullName evidence="3">FMN-binding domain-containing protein</fullName>
    </recommendedName>
</protein>
<sequence>MLSGKITFYATLFMLIAHLVLGSGQARGAVGCDLNDPDRDVARLFPGSTGYKTVYIDLRKLGGDRLVAQVESRLRDRLHGLYETVDVPYTVYVIYQGKKKIGYIHGVNQKGRYGGIAVFLALDLNERIKSFYIQKISGPEAGKFRTGEFGRQFAGLSLKDFELYDVVSGKGGGKVSGIANPVGESDPDFRLTLRGTKKNLLFVNEFLKLASQWPPPKGKTAP</sequence>
<organism evidence="1 2">
    <name type="scientific">Geomonas silvestris</name>
    <dbReference type="NCBI Taxonomy" id="2740184"/>
    <lineage>
        <taxon>Bacteria</taxon>
        <taxon>Pseudomonadati</taxon>
        <taxon>Thermodesulfobacteriota</taxon>
        <taxon>Desulfuromonadia</taxon>
        <taxon>Geobacterales</taxon>
        <taxon>Geobacteraceae</taxon>
        <taxon>Geomonas</taxon>
    </lineage>
</organism>
<dbReference type="AlphaFoldDB" id="A0A6V8MHV3"/>
<dbReference type="EMBL" id="BLXX01000004">
    <property type="protein sequence ID" value="GFO59580.1"/>
    <property type="molecule type" value="Genomic_DNA"/>
</dbReference>
<evidence type="ECO:0000313" key="2">
    <source>
        <dbReference type="Proteomes" id="UP000556026"/>
    </source>
</evidence>
<evidence type="ECO:0008006" key="3">
    <source>
        <dbReference type="Google" id="ProtNLM"/>
    </source>
</evidence>
<accession>A0A6V8MHV3</accession>
<dbReference type="Proteomes" id="UP000556026">
    <property type="component" value="Unassembled WGS sequence"/>
</dbReference>
<proteinExistence type="predicted"/>
<keyword evidence="2" id="KW-1185">Reference proteome</keyword>
<dbReference type="RefSeq" id="WP_183354395.1">
    <property type="nucleotide sequence ID" value="NZ_BLXX01000004.1"/>
</dbReference>
<comment type="caution">
    <text evidence="1">The sequence shown here is derived from an EMBL/GenBank/DDBJ whole genome shotgun (WGS) entry which is preliminary data.</text>
</comment>
<reference evidence="2" key="1">
    <citation type="submission" date="2020-06" db="EMBL/GenBank/DDBJ databases">
        <title>Draft genomic sequence of Geomonas sp. Red330.</title>
        <authorList>
            <person name="Itoh H."/>
            <person name="Zhenxing X."/>
            <person name="Ushijima N."/>
            <person name="Masuda Y."/>
            <person name="Shiratori Y."/>
            <person name="Senoo K."/>
        </authorList>
    </citation>
    <scope>NUCLEOTIDE SEQUENCE [LARGE SCALE GENOMIC DNA]</scope>
    <source>
        <strain evidence="2">Red330</strain>
    </source>
</reference>
<evidence type="ECO:0000313" key="1">
    <source>
        <dbReference type="EMBL" id="GFO59580.1"/>
    </source>
</evidence>
<gene>
    <name evidence="1" type="ORF">GMST_19050</name>
</gene>
<name>A0A6V8MHV3_9BACT</name>